<proteinExistence type="predicted"/>
<dbReference type="RefSeq" id="WP_406696357.1">
    <property type="nucleotide sequence ID" value="NZ_CP155447.1"/>
</dbReference>
<organism evidence="2">
    <name type="scientific">Singulisphaera sp. Ch08</name>
    <dbReference type="NCBI Taxonomy" id="3120278"/>
    <lineage>
        <taxon>Bacteria</taxon>
        <taxon>Pseudomonadati</taxon>
        <taxon>Planctomycetota</taxon>
        <taxon>Planctomycetia</taxon>
        <taxon>Isosphaerales</taxon>
        <taxon>Isosphaeraceae</taxon>
        <taxon>Singulisphaera</taxon>
    </lineage>
</organism>
<name>A0AAU7CEU6_9BACT</name>
<evidence type="ECO:0000313" key="2">
    <source>
        <dbReference type="EMBL" id="XBH03618.1"/>
    </source>
</evidence>
<protein>
    <submittedName>
        <fullName evidence="2">Uncharacterized protein</fullName>
    </submittedName>
</protein>
<accession>A0AAU7CEU6</accession>
<feature type="region of interest" description="Disordered" evidence="1">
    <location>
        <begin position="77"/>
        <end position="109"/>
    </location>
</feature>
<sequence>MPLRLNVGVSKKLGLPEYSSIGASCNLELELESGLLQNDLDGLHAQIRGAYVAANQAVNDELNRLQALPVRPSLTAEVTTSGNGHSNGTVVHTNGTPTRRNGVHARASKPATTGQVKAIYAIARAQRADLEGLLRDEYAVDRPEDLSLADASKMIDQLKVAGAI</sequence>
<feature type="compositionally biased region" description="Polar residues" evidence="1">
    <location>
        <begin position="77"/>
        <end position="99"/>
    </location>
</feature>
<evidence type="ECO:0000256" key="1">
    <source>
        <dbReference type="SAM" id="MobiDB-lite"/>
    </source>
</evidence>
<dbReference type="EMBL" id="CP155447">
    <property type="protein sequence ID" value="XBH03618.1"/>
    <property type="molecule type" value="Genomic_DNA"/>
</dbReference>
<gene>
    <name evidence="2" type="ORF">V5E97_35730</name>
</gene>
<dbReference type="AlphaFoldDB" id="A0AAU7CEU6"/>
<reference evidence="2" key="1">
    <citation type="submission" date="2024-05" db="EMBL/GenBank/DDBJ databases">
        <title>Planctomycetes of the genus Singulisphaera possess chitinolytic capabilities.</title>
        <authorList>
            <person name="Ivanova A."/>
        </authorList>
    </citation>
    <scope>NUCLEOTIDE SEQUENCE</scope>
    <source>
        <strain evidence="2">Ch08T</strain>
    </source>
</reference>